<accession>A0A7U3ZKY6</accession>
<name>A0A7U3ZKY6_RUNSL</name>
<dbReference type="Proteomes" id="UP000000493">
    <property type="component" value="Chromosome"/>
</dbReference>
<evidence type="ECO:0000256" key="1">
    <source>
        <dbReference type="SAM" id="Phobius"/>
    </source>
</evidence>
<reference evidence="2 3" key="2">
    <citation type="journal article" date="2012" name="Stand. Genomic Sci.">
        <title>Complete genome sequence of the aquatic bacterium Runella slithyformis type strain (LSU 4(T)).</title>
        <authorList>
            <person name="Copeland A."/>
            <person name="Zhang X."/>
            <person name="Misra M."/>
            <person name="Lapidus A."/>
            <person name="Nolan M."/>
            <person name="Lucas S."/>
            <person name="Deshpande S."/>
            <person name="Cheng J.F."/>
            <person name="Tapia R."/>
            <person name="Goodwin L.A."/>
            <person name="Pitluck S."/>
            <person name="Liolios K."/>
            <person name="Pagani I."/>
            <person name="Ivanova N."/>
            <person name="Mikhailova N."/>
            <person name="Pati A."/>
            <person name="Chen A."/>
            <person name="Palaniappan K."/>
            <person name="Land M."/>
            <person name="Hauser L."/>
            <person name="Pan C."/>
            <person name="Jeffries C.D."/>
            <person name="Detter J.C."/>
            <person name="Brambilla E.M."/>
            <person name="Rohde M."/>
            <person name="Djao O.D."/>
            <person name="Goker M."/>
            <person name="Sikorski J."/>
            <person name="Tindall B.J."/>
            <person name="Woyke T."/>
            <person name="Bristow J."/>
            <person name="Eisen J.A."/>
            <person name="Markowitz V."/>
            <person name="Hugenholtz P."/>
            <person name="Kyrpides N.C."/>
            <person name="Klenk H.P."/>
            <person name="Mavromatis K."/>
        </authorList>
    </citation>
    <scope>NUCLEOTIDE SEQUENCE [LARGE SCALE GENOMIC DNA]</scope>
    <source>
        <strain evidence="3">ATCC 29530 / DSM 19594 / LMG 11500 / NCIMB 11436 / LSU 4</strain>
    </source>
</reference>
<reference evidence="3" key="1">
    <citation type="submission" date="2011-06" db="EMBL/GenBank/DDBJ databases">
        <title>The complete genome of chromosome of Runella slithyformis DSM 19594.</title>
        <authorList>
            <consortium name="US DOE Joint Genome Institute (JGI-PGF)"/>
            <person name="Lucas S."/>
            <person name="Han J."/>
            <person name="Lapidus A."/>
            <person name="Bruce D."/>
            <person name="Goodwin L."/>
            <person name="Pitluck S."/>
            <person name="Peters L."/>
            <person name="Kyrpides N."/>
            <person name="Mavromatis K."/>
            <person name="Ivanova N."/>
            <person name="Ovchinnikova G."/>
            <person name="Zhang X."/>
            <person name="Misra M."/>
            <person name="Detter J.C."/>
            <person name="Tapia R."/>
            <person name="Han C."/>
            <person name="Land M."/>
            <person name="Hauser L."/>
            <person name="Markowitz V."/>
            <person name="Cheng J.-F."/>
            <person name="Hugenholtz P."/>
            <person name="Woyke T."/>
            <person name="Wu D."/>
            <person name="Tindall B."/>
            <person name="Faehrich R."/>
            <person name="Brambilla E."/>
            <person name="Klenk H.-P."/>
            <person name="Eisen J.A."/>
        </authorList>
    </citation>
    <scope>NUCLEOTIDE SEQUENCE [LARGE SCALE GENOMIC DNA]</scope>
    <source>
        <strain evidence="3">ATCC 29530 / DSM 19594 / LMG 11500 / NCIMB 11436 / LSU 4</strain>
    </source>
</reference>
<evidence type="ECO:0000313" key="2">
    <source>
        <dbReference type="EMBL" id="AEI49118.1"/>
    </source>
</evidence>
<keyword evidence="1" id="KW-0812">Transmembrane</keyword>
<dbReference type="SUPFAM" id="SSF81343">
    <property type="entry name" value="Fumarate reductase respiratory complex transmembrane subunits"/>
    <property type="match status" value="1"/>
</dbReference>
<feature type="transmembrane region" description="Helical" evidence="1">
    <location>
        <begin position="55"/>
        <end position="74"/>
    </location>
</feature>
<keyword evidence="3" id="KW-1185">Reference proteome</keyword>
<sequence>MAAKMTTKQIHYVSGLILSLFVGLHLFNHLCSLVGAERHIAVMNTLRLGYRNSVIEALLLGAVAVQIGSGLRLFRIHRKTAVTPFQKLHVWTGLYLAIFFVIHVSAVLIGRGVLHLDTNFYFGVAGLNSFPFNLFFIPYYGLAVISFFGHVAAIHRQKMKAPLVGVSPNSQAIFLLVFSVVLTLVLMYGLTDHFHGVTIPSEYNILIGK</sequence>
<keyword evidence="1" id="KW-1133">Transmembrane helix</keyword>
<feature type="transmembrane region" description="Helical" evidence="1">
    <location>
        <begin position="134"/>
        <end position="153"/>
    </location>
</feature>
<evidence type="ECO:0000313" key="3">
    <source>
        <dbReference type="Proteomes" id="UP000000493"/>
    </source>
</evidence>
<dbReference type="InterPro" id="IPR034804">
    <property type="entry name" value="SQR/QFR_C/D"/>
</dbReference>
<dbReference type="GO" id="GO:0016020">
    <property type="term" value="C:membrane"/>
    <property type="evidence" value="ECO:0007669"/>
    <property type="project" value="InterPro"/>
</dbReference>
<dbReference type="AlphaFoldDB" id="A0A7U3ZKY6"/>
<gene>
    <name evidence="2" type="ordered locus">Runsl_2720</name>
</gene>
<feature type="transmembrane region" description="Helical" evidence="1">
    <location>
        <begin position="173"/>
        <end position="191"/>
    </location>
</feature>
<organism evidence="2 3">
    <name type="scientific">Runella slithyformis (strain ATCC 29530 / DSM 19594 / LMG 11500 / NCIMB 11436 / LSU 4)</name>
    <dbReference type="NCBI Taxonomy" id="761193"/>
    <lineage>
        <taxon>Bacteria</taxon>
        <taxon>Pseudomonadati</taxon>
        <taxon>Bacteroidota</taxon>
        <taxon>Cytophagia</taxon>
        <taxon>Cytophagales</taxon>
        <taxon>Spirosomataceae</taxon>
        <taxon>Runella</taxon>
    </lineage>
</organism>
<proteinExistence type="predicted"/>
<protein>
    <submittedName>
        <fullName evidence="2">Uncharacterized protein</fullName>
    </submittedName>
</protein>
<feature type="transmembrane region" description="Helical" evidence="1">
    <location>
        <begin position="12"/>
        <end position="35"/>
    </location>
</feature>
<dbReference type="EMBL" id="CP002859">
    <property type="protein sequence ID" value="AEI49118.1"/>
    <property type="molecule type" value="Genomic_DNA"/>
</dbReference>
<feature type="transmembrane region" description="Helical" evidence="1">
    <location>
        <begin position="94"/>
        <end position="114"/>
    </location>
</feature>
<dbReference type="KEGG" id="rsi:Runsl_2720"/>
<keyword evidence="1" id="KW-0472">Membrane</keyword>